<proteinExistence type="predicted"/>
<evidence type="ECO:0000313" key="1">
    <source>
        <dbReference type="EMBL" id="GGI83186.1"/>
    </source>
</evidence>
<dbReference type="InterPro" id="IPR036249">
    <property type="entry name" value="Thioredoxin-like_sf"/>
</dbReference>
<keyword evidence="2" id="KW-1185">Reference proteome</keyword>
<organism evidence="1 2">
    <name type="scientific">Legionella impletisoli</name>
    <dbReference type="NCBI Taxonomy" id="343510"/>
    <lineage>
        <taxon>Bacteria</taxon>
        <taxon>Pseudomonadati</taxon>
        <taxon>Pseudomonadota</taxon>
        <taxon>Gammaproteobacteria</taxon>
        <taxon>Legionellales</taxon>
        <taxon>Legionellaceae</taxon>
        <taxon>Legionella</taxon>
    </lineage>
</organism>
<evidence type="ECO:0000313" key="2">
    <source>
        <dbReference type="Proteomes" id="UP000630149"/>
    </source>
</evidence>
<dbReference type="CDD" id="cd02980">
    <property type="entry name" value="TRX_Fd_family"/>
    <property type="match status" value="1"/>
</dbReference>
<comment type="caution">
    <text evidence="1">The sequence shown here is derived from an EMBL/GenBank/DDBJ whole genome shotgun (WGS) entry which is preliminary data.</text>
</comment>
<dbReference type="Proteomes" id="UP000630149">
    <property type="component" value="Unassembled WGS sequence"/>
</dbReference>
<gene>
    <name evidence="1" type="ORF">GCM10007966_09700</name>
</gene>
<dbReference type="EMBL" id="BMOB01000003">
    <property type="protein sequence ID" value="GGI83186.1"/>
    <property type="molecule type" value="Genomic_DNA"/>
</dbReference>
<reference evidence="1" key="2">
    <citation type="submission" date="2020-09" db="EMBL/GenBank/DDBJ databases">
        <authorList>
            <person name="Sun Q."/>
            <person name="Ohkuma M."/>
        </authorList>
    </citation>
    <scope>NUCLEOTIDE SEQUENCE</scope>
    <source>
        <strain evidence="1">JCM 13919</strain>
    </source>
</reference>
<dbReference type="Pfam" id="PF01257">
    <property type="entry name" value="2Fe-2S_thioredx"/>
    <property type="match status" value="1"/>
</dbReference>
<dbReference type="SUPFAM" id="SSF52833">
    <property type="entry name" value="Thioredoxin-like"/>
    <property type="match status" value="1"/>
</dbReference>
<accession>A0A917JT11</accession>
<protein>
    <submittedName>
        <fullName evidence="1">Ferredoxin</fullName>
    </submittedName>
</protein>
<dbReference type="RefSeq" id="WP_131776107.1">
    <property type="nucleotide sequence ID" value="NZ_BMOB01000003.1"/>
</dbReference>
<dbReference type="Gene3D" id="3.40.30.10">
    <property type="entry name" value="Glutaredoxin"/>
    <property type="match status" value="1"/>
</dbReference>
<dbReference type="OrthoDB" id="9800597at2"/>
<dbReference type="AlphaFoldDB" id="A0A917JT11"/>
<sequence length="106" mass="11813">MSHYAKHIFICTNQKAPGKTCCANHGGEPFFDYLKSKLKKMELHGPGKIRVSKSGCLGRCSLGPCLVVYPEGVWYNYASLDDIDEIINSHLVQGQPVQRLLIDSVF</sequence>
<name>A0A917JT11_9GAMM</name>
<reference evidence="1" key="1">
    <citation type="journal article" date="2014" name="Int. J. Syst. Evol. Microbiol.">
        <title>Complete genome sequence of Corynebacterium casei LMG S-19264T (=DSM 44701T), isolated from a smear-ripened cheese.</title>
        <authorList>
            <consortium name="US DOE Joint Genome Institute (JGI-PGF)"/>
            <person name="Walter F."/>
            <person name="Albersmeier A."/>
            <person name="Kalinowski J."/>
            <person name="Ruckert C."/>
        </authorList>
    </citation>
    <scope>NUCLEOTIDE SEQUENCE</scope>
    <source>
        <strain evidence="1">JCM 13919</strain>
    </source>
</reference>